<dbReference type="InterPro" id="IPR011330">
    <property type="entry name" value="Glyco_hydro/deAcase_b/a-brl"/>
</dbReference>
<dbReference type="OrthoDB" id="2339428at2"/>
<gene>
    <name evidence="1" type="ORF">DXX99_06890</name>
</gene>
<keyword evidence="2" id="KW-1185">Reference proteome</keyword>
<accession>A0A3D8P586</accession>
<dbReference type="InterPro" id="IPR018763">
    <property type="entry name" value="DUF2334"/>
</dbReference>
<protein>
    <submittedName>
        <fullName evidence="1">DUF2334 domain-containing protein</fullName>
    </submittedName>
</protein>
<dbReference type="Proteomes" id="UP000256329">
    <property type="component" value="Unassembled WGS sequence"/>
</dbReference>
<evidence type="ECO:0000313" key="1">
    <source>
        <dbReference type="EMBL" id="RDV82922.1"/>
    </source>
</evidence>
<name>A0A3D8P586_9THEO</name>
<comment type="caution">
    <text evidence="1">The sequence shown here is derived from an EMBL/GenBank/DDBJ whole genome shotgun (WGS) entry which is preliminary data.</text>
</comment>
<sequence>MLEGGVKMRWLALLVLAALGVVSLAWLINIERGGGVGVALAGEKLALVRLEDVSVWYALQENGLDVLRDLADFFHSEGIPFHISLIPVFKDPSRGIELGIGDLHDPRVRAFNDTLKYMVERGGVVGLHGYTHQCGNEVSAAGFEFARFGEYSRPSYAAVRVKAALELVHKVGIPVTYWETPHYTASAAQYQEFARYFSIIYEPDPDDKRAKKIAVVKGLGGRKAVYFIPAPLGMITRDSDVPRLLSRVDRRRPELASFFYHPFMEYQHSLKTGDCAVFHLDRPNGYLRTLVRELKARGYRFLRVDELVREIEQGGHQGLYYSSWLEEEVLLQ</sequence>
<dbReference type="Gene3D" id="3.20.20.370">
    <property type="entry name" value="Glycoside hydrolase/deacetylase"/>
    <property type="match status" value="1"/>
</dbReference>
<dbReference type="Pfam" id="PF10096">
    <property type="entry name" value="DUF2334"/>
    <property type="match status" value="1"/>
</dbReference>
<proteinExistence type="predicted"/>
<reference evidence="1 2" key="1">
    <citation type="submission" date="2018-08" db="EMBL/GenBank/DDBJ databases">
        <title>Form III RuBisCO-mediated autotrophy in Thermodesulfobium bacteria.</title>
        <authorList>
            <person name="Toshchakov S.V."/>
            <person name="Kublanov I.V."/>
            <person name="Frolov E."/>
            <person name="Bonch-Osmolovskaya E.A."/>
            <person name="Tourova T.P."/>
            <person name="Chernych N.A."/>
            <person name="Lebedinsky A.V."/>
        </authorList>
    </citation>
    <scope>NUCLEOTIDE SEQUENCE [LARGE SCALE GENOMIC DNA]</scope>
    <source>
        <strain evidence="1 2">SR</strain>
    </source>
</reference>
<dbReference type="GO" id="GO:0005975">
    <property type="term" value="P:carbohydrate metabolic process"/>
    <property type="evidence" value="ECO:0007669"/>
    <property type="project" value="InterPro"/>
</dbReference>
<dbReference type="EMBL" id="QSLN01000008">
    <property type="protein sequence ID" value="RDV82922.1"/>
    <property type="molecule type" value="Genomic_DNA"/>
</dbReference>
<dbReference type="SUPFAM" id="SSF88713">
    <property type="entry name" value="Glycoside hydrolase/deacetylase"/>
    <property type="match status" value="1"/>
</dbReference>
<dbReference type="AlphaFoldDB" id="A0A3D8P586"/>
<organism evidence="1 2">
    <name type="scientific">Ammonifex thiophilus</name>
    <dbReference type="NCBI Taxonomy" id="444093"/>
    <lineage>
        <taxon>Bacteria</taxon>
        <taxon>Bacillati</taxon>
        <taxon>Bacillota</taxon>
        <taxon>Clostridia</taxon>
        <taxon>Thermoanaerobacterales</taxon>
        <taxon>Thermoanaerobacteraceae</taxon>
        <taxon>Ammonifex</taxon>
    </lineage>
</organism>
<evidence type="ECO:0000313" key="2">
    <source>
        <dbReference type="Proteomes" id="UP000256329"/>
    </source>
</evidence>